<dbReference type="EnsemblPlants" id="Kaladp0024s0100.1.v1.1">
    <property type="protein sequence ID" value="Kaladp0024s0100.1.v1.1.CDS.1"/>
    <property type="gene ID" value="Kaladp0024s0100.v1.1"/>
</dbReference>
<proteinExistence type="predicted"/>
<keyword evidence="2" id="KW-1185">Reference proteome</keyword>
<dbReference type="AlphaFoldDB" id="A0A7N0T5L1"/>
<evidence type="ECO:0000313" key="2">
    <source>
        <dbReference type="Proteomes" id="UP000594263"/>
    </source>
</evidence>
<protein>
    <submittedName>
        <fullName evidence="1">Uncharacterized protein</fullName>
    </submittedName>
</protein>
<accession>A0A7N0T5L1</accession>
<sequence length="95" mass="10861">MFESGFFSSIYIYSSLIYLKFSISIQSGPVRGRCRWCSSTGPSVFEGAHEHNPSKKKKQNLQIIYTPLKGGIQQDYKPHIHDKDSKRCIYNACVI</sequence>
<dbReference type="Gramene" id="Kaladp0024s0100.1.v1.1">
    <property type="protein sequence ID" value="Kaladp0024s0100.1.v1.1.CDS.1"/>
    <property type="gene ID" value="Kaladp0024s0100.v1.1"/>
</dbReference>
<reference evidence="1" key="1">
    <citation type="submission" date="2021-01" db="UniProtKB">
        <authorList>
            <consortium name="EnsemblPlants"/>
        </authorList>
    </citation>
    <scope>IDENTIFICATION</scope>
</reference>
<organism evidence="1 2">
    <name type="scientific">Kalanchoe fedtschenkoi</name>
    <name type="common">Lavender scallops</name>
    <name type="synonym">South American air plant</name>
    <dbReference type="NCBI Taxonomy" id="63787"/>
    <lineage>
        <taxon>Eukaryota</taxon>
        <taxon>Viridiplantae</taxon>
        <taxon>Streptophyta</taxon>
        <taxon>Embryophyta</taxon>
        <taxon>Tracheophyta</taxon>
        <taxon>Spermatophyta</taxon>
        <taxon>Magnoliopsida</taxon>
        <taxon>eudicotyledons</taxon>
        <taxon>Gunneridae</taxon>
        <taxon>Pentapetalae</taxon>
        <taxon>Saxifragales</taxon>
        <taxon>Crassulaceae</taxon>
        <taxon>Kalanchoe</taxon>
    </lineage>
</organism>
<name>A0A7N0T5L1_KALFE</name>
<dbReference type="Proteomes" id="UP000594263">
    <property type="component" value="Unplaced"/>
</dbReference>
<evidence type="ECO:0000313" key="1">
    <source>
        <dbReference type="EnsemblPlants" id="Kaladp0024s0100.1.v1.1.CDS.1"/>
    </source>
</evidence>